<feature type="chain" id="PRO_5043865740" description="Phospholipase A2 inhibitor and Ly6/PLAUR domain-containing protein-like" evidence="5">
    <location>
        <begin position="21"/>
        <end position="216"/>
    </location>
</feature>
<name>A0AAV6ZGE3_ENGPU</name>
<dbReference type="SUPFAM" id="SSF57302">
    <property type="entry name" value="Snake toxin-like"/>
    <property type="match status" value="2"/>
</dbReference>
<dbReference type="PANTHER" id="PTHR20914:SF25">
    <property type="entry name" value="PHOSPHOLIPASE A2 INHIBITOR AND LY6_PLAUR DOMAIN-CONTAINING PROTEIN"/>
    <property type="match status" value="1"/>
</dbReference>
<sequence>MTSLLGFLSLFSALATTSYALSCISCGNLTSPTCTGSSVTCPLGSMCASSLLEFTIDDTTFKSYIRGCSILNKCETYEVAYHQLNMNVATTCCSTDDCTPSVPSFARSTNVTNGLVCPSCISLGSYTCDSPYTVECRGSEDRCLFTSLEIKGDKGSIIASSRSCTTQSVCDLIHNYNSEAEVTDKITYECTNGATSVQAVFLPAAVTCLLLLKWLF</sequence>
<evidence type="ECO:0000256" key="5">
    <source>
        <dbReference type="SAM" id="SignalP"/>
    </source>
</evidence>
<proteinExistence type="inferred from homology"/>
<reference evidence="8" key="1">
    <citation type="thesis" date="2020" institute="ProQuest LLC" country="789 East Eisenhower Parkway, Ann Arbor, MI, USA">
        <title>Comparative Genomics and Chromosome Evolution.</title>
        <authorList>
            <person name="Mudd A.B."/>
        </authorList>
    </citation>
    <scope>NUCLEOTIDE SEQUENCE</scope>
    <source>
        <strain evidence="8">237g6f4</strain>
        <tissue evidence="8">Blood</tissue>
    </source>
</reference>
<feature type="domain" description="UPAR/Ly6" evidence="6">
    <location>
        <begin position="20"/>
        <end position="99"/>
    </location>
</feature>
<evidence type="ECO:0000256" key="4">
    <source>
        <dbReference type="ARBA" id="ARBA00023157"/>
    </source>
</evidence>
<dbReference type="EMBL" id="WNYA01000401">
    <property type="protein sequence ID" value="KAG8548472.1"/>
    <property type="molecule type" value="Genomic_DNA"/>
</dbReference>
<dbReference type="Gene3D" id="2.10.60.10">
    <property type="entry name" value="CD59"/>
    <property type="match status" value="2"/>
</dbReference>
<evidence type="ECO:0000313" key="8">
    <source>
        <dbReference type="EMBL" id="KAG8548472.1"/>
    </source>
</evidence>
<keyword evidence="5" id="KW-0732">Signal</keyword>
<dbReference type="InterPro" id="IPR016054">
    <property type="entry name" value="LY6_UPA_recep-like"/>
</dbReference>
<keyword evidence="4" id="KW-1015">Disulfide bond</keyword>
<dbReference type="GO" id="GO:0005576">
    <property type="term" value="C:extracellular region"/>
    <property type="evidence" value="ECO:0007669"/>
    <property type="project" value="UniProtKB-SubCell"/>
</dbReference>
<dbReference type="Pfam" id="PF02988">
    <property type="entry name" value="PLA2_inh"/>
    <property type="match status" value="1"/>
</dbReference>
<dbReference type="PANTHER" id="PTHR20914">
    <property type="entry name" value="LY6/PLAUR DOMAIN-CONTAINING PROTEIN 8"/>
    <property type="match status" value="1"/>
</dbReference>
<gene>
    <name evidence="8" type="ORF">GDO81_025269</name>
</gene>
<feature type="signal peptide" evidence="5">
    <location>
        <begin position="1"/>
        <end position="20"/>
    </location>
</feature>
<keyword evidence="9" id="KW-1185">Reference proteome</keyword>
<evidence type="ECO:0000256" key="2">
    <source>
        <dbReference type="ARBA" id="ARBA00006570"/>
    </source>
</evidence>
<evidence type="ECO:0000256" key="1">
    <source>
        <dbReference type="ARBA" id="ARBA00004613"/>
    </source>
</evidence>
<dbReference type="AlphaFoldDB" id="A0AAV6ZGE3"/>
<evidence type="ECO:0008006" key="10">
    <source>
        <dbReference type="Google" id="ProtNLM"/>
    </source>
</evidence>
<dbReference type="InterPro" id="IPR004126">
    <property type="entry name" value="PLipase_A2_inh_N"/>
</dbReference>
<accession>A0AAV6ZGE3</accession>
<dbReference type="GO" id="GO:0004859">
    <property type="term" value="F:phospholipase inhibitor activity"/>
    <property type="evidence" value="ECO:0007669"/>
    <property type="project" value="InterPro"/>
</dbReference>
<evidence type="ECO:0000259" key="6">
    <source>
        <dbReference type="Pfam" id="PF00021"/>
    </source>
</evidence>
<evidence type="ECO:0000256" key="3">
    <source>
        <dbReference type="ARBA" id="ARBA00022525"/>
    </source>
</evidence>
<evidence type="ECO:0000259" key="7">
    <source>
        <dbReference type="Pfam" id="PF02988"/>
    </source>
</evidence>
<comment type="caution">
    <text evidence="8">The sequence shown here is derived from an EMBL/GenBank/DDBJ whole genome shotgun (WGS) entry which is preliminary data.</text>
</comment>
<evidence type="ECO:0000313" key="9">
    <source>
        <dbReference type="Proteomes" id="UP000824782"/>
    </source>
</evidence>
<keyword evidence="3" id="KW-0964">Secreted</keyword>
<comment type="similarity">
    <text evidence="2">Belongs to the CNF-like-inhibitor family.</text>
</comment>
<protein>
    <recommendedName>
        <fullName evidence="10">Phospholipase A2 inhibitor and Ly6/PLAUR domain-containing protein-like</fullName>
    </recommendedName>
</protein>
<organism evidence="8 9">
    <name type="scientific">Engystomops pustulosus</name>
    <name type="common">Tungara frog</name>
    <name type="synonym">Physalaemus pustulosus</name>
    <dbReference type="NCBI Taxonomy" id="76066"/>
    <lineage>
        <taxon>Eukaryota</taxon>
        <taxon>Metazoa</taxon>
        <taxon>Chordata</taxon>
        <taxon>Craniata</taxon>
        <taxon>Vertebrata</taxon>
        <taxon>Euteleostomi</taxon>
        <taxon>Amphibia</taxon>
        <taxon>Batrachia</taxon>
        <taxon>Anura</taxon>
        <taxon>Neobatrachia</taxon>
        <taxon>Hyloidea</taxon>
        <taxon>Leptodactylidae</taxon>
        <taxon>Leiuperinae</taxon>
        <taxon>Engystomops</taxon>
    </lineage>
</organism>
<dbReference type="Pfam" id="PF00021">
    <property type="entry name" value="UPAR_LY6"/>
    <property type="match status" value="1"/>
</dbReference>
<comment type="subcellular location">
    <subcellularLocation>
        <location evidence="1">Secreted</location>
    </subcellularLocation>
</comment>
<dbReference type="InterPro" id="IPR050918">
    <property type="entry name" value="CNF-like_PLA2_Inhibitor"/>
</dbReference>
<dbReference type="InterPro" id="IPR045860">
    <property type="entry name" value="Snake_toxin-like_sf"/>
</dbReference>
<feature type="domain" description="Phospholipase A2 inhibitor N-terminal" evidence="7">
    <location>
        <begin position="117"/>
        <end position="192"/>
    </location>
</feature>
<dbReference type="CDD" id="cd23572">
    <property type="entry name" value="TFP_LU_ECD_PINLYP_rpt2"/>
    <property type="match status" value="1"/>
</dbReference>
<dbReference type="Proteomes" id="UP000824782">
    <property type="component" value="Unassembled WGS sequence"/>
</dbReference>